<keyword evidence="4" id="KW-1185">Reference proteome</keyword>
<dbReference type="OrthoDB" id="163686at2759"/>
<feature type="transmembrane region" description="Helical" evidence="2">
    <location>
        <begin position="7"/>
        <end position="26"/>
    </location>
</feature>
<sequence>MRKEQKVVAGFVGTLAGLIGVLHVYLPFYSKVGQQAQERAGIKSCDSSNDKNANHSTVSPANSMWTNMKVHELQAKKNDLDAIAHPPDPSQDT</sequence>
<evidence type="ECO:0000313" key="3">
    <source>
        <dbReference type="EMBL" id="CCI10717.1"/>
    </source>
</evidence>
<keyword evidence="2" id="KW-0472">Membrane</keyword>
<feature type="region of interest" description="Disordered" evidence="1">
    <location>
        <begin position="43"/>
        <end position="64"/>
    </location>
</feature>
<dbReference type="InParanoid" id="A0A024FUW4"/>
<gene>
    <name evidence="3" type="ORF">BN9_113380</name>
</gene>
<dbReference type="AlphaFoldDB" id="A0A024FUW4"/>
<organism evidence="3 4">
    <name type="scientific">Albugo candida</name>
    <dbReference type="NCBI Taxonomy" id="65357"/>
    <lineage>
        <taxon>Eukaryota</taxon>
        <taxon>Sar</taxon>
        <taxon>Stramenopiles</taxon>
        <taxon>Oomycota</taxon>
        <taxon>Peronosporomycetes</taxon>
        <taxon>Albuginales</taxon>
        <taxon>Albuginaceae</taxon>
        <taxon>Albugo</taxon>
    </lineage>
</organism>
<evidence type="ECO:0000256" key="1">
    <source>
        <dbReference type="SAM" id="MobiDB-lite"/>
    </source>
</evidence>
<accession>A0A024FUW4</accession>
<feature type="compositionally biased region" description="Polar residues" evidence="1">
    <location>
        <begin position="54"/>
        <end position="64"/>
    </location>
</feature>
<comment type="caution">
    <text evidence="3">The sequence shown here is derived from an EMBL/GenBank/DDBJ whole genome shotgun (WGS) entry which is preliminary data.</text>
</comment>
<dbReference type="Proteomes" id="UP000053237">
    <property type="component" value="Unassembled WGS sequence"/>
</dbReference>
<evidence type="ECO:0000256" key="2">
    <source>
        <dbReference type="SAM" id="Phobius"/>
    </source>
</evidence>
<reference evidence="3 4" key="1">
    <citation type="submission" date="2012-05" db="EMBL/GenBank/DDBJ databases">
        <title>Recombination and specialization in a pathogen metapopulation.</title>
        <authorList>
            <person name="Gardiner A."/>
            <person name="Kemen E."/>
            <person name="Schultz-Larsen T."/>
            <person name="MacLean D."/>
            <person name="Van Oosterhout C."/>
            <person name="Jones J.D.G."/>
        </authorList>
    </citation>
    <scope>NUCLEOTIDE SEQUENCE [LARGE SCALE GENOMIC DNA]</scope>
    <source>
        <strain evidence="3 4">Ac Nc2</strain>
    </source>
</reference>
<keyword evidence="2" id="KW-1133">Transmembrane helix</keyword>
<proteinExistence type="predicted"/>
<dbReference type="EMBL" id="CAIX01000356">
    <property type="protein sequence ID" value="CCI10717.1"/>
    <property type="molecule type" value="Genomic_DNA"/>
</dbReference>
<protein>
    <submittedName>
        <fullName evidence="3">Uncharacterized protein</fullName>
    </submittedName>
</protein>
<name>A0A024FUW4_9STRA</name>
<keyword evidence="2" id="KW-0812">Transmembrane</keyword>
<evidence type="ECO:0000313" key="4">
    <source>
        <dbReference type="Proteomes" id="UP000053237"/>
    </source>
</evidence>